<comment type="similarity">
    <text evidence="2">Belongs to the bacterial solute-binding protein 5 family.</text>
</comment>
<evidence type="ECO:0000259" key="5">
    <source>
        <dbReference type="Pfam" id="PF00496"/>
    </source>
</evidence>
<comment type="caution">
    <text evidence="6">The sequence shown here is derived from an EMBL/GenBank/DDBJ whole genome shotgun (WGS) entry which is preliminary data.</text>
</comment>
<dbReference type="Gene3D" id="3.10.105.10">
    <property type="entry name" value="Dipeptide-binding Protein, Domain 3"/>
    <property type="match status" value="2"/>
</dbReference>
<evidence type="ECO:0000256" key="3">
    <source>
        <dbReference type="ARBA" id="ARBA00022448"/>
    </source>
</evidence>
<dbReference type="RefSeq" id="WP_205121123.1">
    <property type="nucleotide sequence ID" value="NZ_JAFBCM010000001.1"/>
</dbReference>
<dbReference type="CDD" id="cd08504">
    <property type="entry name" value="PBP2_OppA"/>
    <property type="match status" value="1"/>
</dbReference>
<evidence type="ECO:0000256" key="1">
    <source>
        <dbReference type="ARBA" id="ARBA00004196"/>
    </source>
</evidence>
<dbReference type="SUPFAM" id="SSF53850">
    <property type="entry name" value="Periplasmic binding protein-like II"/>
    <property type="match status" value="1"/>
</dbReference>
<dbReference type="InterPro" id="IPR030678">
    <property type="entry name" value="Peptide/Ni-bd"/>
</dbReference>
<proteinExistence type="inferred from homology"/>
<feature type="domain" description="Solute-binding protein family 5" evidence="5">
    <location>
        <begin position="105"/>
        <end position="489"/>
    </location>
</feature>
<dbReference type="PANTHER" id="PTHR30290:SF10">
    <property type="entry name" value="PERIPLASMIC OLIGOPEPTIDE-BINDING PROTEIN-RELATED"/>
    <property type="match status" value="1"/>
</dbReference>
<comment type="subcellular location">
    <subcellularLocation>
        <location evidence="1">Cell envelope</location>
    </subcellularLocation>
</comment>
<protein>
    <submittedName>
        <fullName evidence="6">Peptide ABC transporter substrate-binding protein</fullName>
    </submittedName>
</protein>
<dbReference type="Pfam" id="PF00496">
    <property type="entry name" value="SBP_bac_5"/>
    <property type="match status" value="1"/>
</dbReference>
<evidence type="ECO:0000313" key="7">
    <source>
        <dbReference type="Proteomes" id="UP001595699"/>
    </source>
</evidence>
<dbReference type="Proteomes" id="UP001595699">
    <property type="component" value="Unassembled WGS sequence"/>
</dbReference>
<name>A0ABV7YM03_9ACTN</name>
<organism evidence="6 7">
    <name type="scientific">Tenggerimyces flavus</name>
    <dbReference type="NCBI Taxonomy" id="1708749"/>
    <lineage>
        <taxon>Bacteria</taxon>
        <taxon>Bacillati</taxon>
        <taxon>Actinomycetota</taxon>
        <taxon>Actinomycetes</taxon>
        <taxon>Propionibacteriales</taxon>
        <taxon>Nocardioidaceae</taxon>
        <taxon>Tenggerimyces</taxon>
    </lineage>
</organism>
<keyword evidence="4" id="KW-0732">Signal</keyword>
<accession>A0ABV7YM03</accession>
<gene>
    <name evidence="6" type="ORF">ACFOUW_33845</name>
</gene>
<reference evidence="7" key="1">
    <citation type="journal article" date="2019" name="Int. J. Syst. Evol. Microbiol.">
        <title>The Global Catalogue of Microorganisms (GCM) 10K type strain sequencing project: providing services to taxonomists for standard genome sequencing and annotation.</title>
        <authorList>
            <consortium name="The Broad Institute Genomics Platform"/>
            <consortium name="The Broad Institute Genome Sequencing Center for Infectious Disease"/>
            <person name="Wu L."/>
            <person name="Ma J."/>
        </authorList>
    </citation>
    <scope>NUCLEOTIDE SEQUENCE [LARGE SCALE GENOMIC DNA]</scope>
    <source>
        <strain evidence="7">CGMCC 4.7241</strain>
    </source>
</reference>
<sequence>MDQPASSRSTSRFTRSQLPGSTRREFLRVSGLIGLAAGSWSLTGCGLFGGDSPEDPGKPGGQRTLRLSFVPVEVLDPQVITNGMWLLTRGVLEGLVAQNPAGDDVIPAVAEKWTISPDNLTYTFQLRANAMWSNGKPVLATDFERTYERLFTPAGTSAGGTTLGANSYQASTNIKGATDFLSGVLTDWSQVGVKANGERELVLTLANPNPDFLLALTHPALLPLNMDLVDEKPEDWQNPPNFVSNGPYAVQKWTKNSSIELIPNEKYWDRKNVKLDKIEVQLVEPTTSGTATVPYENGETDMVNIFDADVARFEKDPELKKQLQSIPTYSIVYLAKLRSENPTMDDPRVRRALSLALGRDTLAKVTPGLRPGLSLVTDRTKGWDESIAIKEDIAQAKQLLGEAGFPDGKGLPEIRLLAGVQAPMVDAIVDTWIRNLGIKVKSDIVESGVYTTRRWQVQKGDYIGFYYGTFAGLPTWPTMVGALWSPKDNQMFSLPAAKWAEYQELQLDKNLKPAEKTAKLDAILAKDASPETRQMGELVAQATREPDEAKQLDLFKQAAKIREEQALYIPVVWTAAYFAVRPSIKGLQLRPYPDYFYLKPLDVEAG</sequence>
<dbReference type="InterPro" id="IPR039424">
    <property type="entry name" value="SBP_5"/>
</dbReference>
<dbReference type="Gene3D" id="3.90.76.10">
    <property type="entry name" value="Dipeptide-binding Protein, Domain 1"/>
    <property type="match status" value="1"/>
</dbReference>
<dbReference type="InterPro" id="IPR000914">
    <property type="entry name" value="SBP_5_dom"/>
</dbReference>
<evidence type="ECO:0000256" key="2">
    <source>
        <dbReference type="ARBA" id="ARBA00005695"/>
    </source>
</evidence>
<dbReference type="PANTHER" id="PTHR30290">
    <property type="entry name" value="PERIPLASMIC BINDING COMPONENT OF ABC TRANSPORTER"/>
    <property type="match status" value="1"/>
</dbReference>
<dbReference type="Gene3D" id="3.40.190.10">
    <property type="entry name" value="Periplasmic binding protein-like II"/>
    <property type="match status" value="2"/>
</dbReference>
<dbReference type="PIRSF" id="PIRSF002741">
    <property type="entry name" value="MppA"/>
    <property type="match status" value="1"/>
</dbReference>
<evidence type="ECO:0000313" key="6">
    <source>
        <dbReference type="EMBL" id="MFC3765859.1"/>
    </source>
</evidence>
<dbReference type="EMBL" id="JBHRZH010000043">
    <property type="protein sequence ID" value="MFC3765859.1"/>
    <property type="molecule type" value="Genomic_DNA"/>
</dbReference>
<keyword evidence="7" id="KW-1185">Reference proteome</keyword>
<evidence type="ECO:0000256" key="4">
    <source>
        <dbReference type="ARBA" id="ARBA00022729"/>
    </source>
</evidence>
<keyword evidence="3" id="KW-0813">Transport</keyword>